<evidence type="ECO:0000313" key="2">
    <source>
        <dbReference type="Proteomes" id="UP000274661"/>
    </source>
</evidence>
<gene>
    <name evidence="1" type="ORF">HMF7854_03910</name>
</gene>
<reference evidence="1 2" key="1">
    <citation type="submission" date="2018-12" db="EMBL/GenBank/DDBJ databases">
        <title>Sphingomonas sp. HMF7854 Genome sequencing and assembly.</title>
        <authorList>
            <person name="Cha I."/>
            <person name="Kang H."/>
            <person name="Kim H."/>
            <person name="Kang J."/>
            <person name="Joh K."/>
        </authorList>
    </citation>
    <scope>NUCLEOTIDE SEQUENCE [LARGE SCALE GENOMIC DNA]</scope>
    <source>
        <strain evidence="1 2">HMF7854</strain>
    </source>
</reference>
<dbReference type="OrthoDB" id="7843417at2"/>
<evidence type="ECO:0000313" key="1">
    <source>
        <dbReference type="EMBL" id="RST30066.1"/>
    </source>
</evidence>
<dbReference type="RefSeq" id="WP_126717900.1">
    <property type="nucleotide sequence ID" value="NZ_RWJF01000001.1"/>
</dbReference>
<proteinExistence type="predicted"/>
<comment type="caution">
    <text evidence="1">The sequence shown here is derived from an EMBL/GenBank/DDBJ whole genome shotgun (WGS) entry which is preliminary data.</text>
</comment>
<dbReference type="Pfam" id="PF14907">
    <property type="entry name" value="NTP_transf_5"/>
    <property type="match status" value="1"/>
</dbReference>
<dbReference type="AlphaFoldDB" id="A0A429V7Y0"/>
<dbReference type="EMBL" id="RWJF01000001">
    <property type="protein sequence ID" value="RST30066.1"/>
    <property type="molecule type" value="Genomic_DNA"/>
</dbReference>
<name>A0A429V7Y0_9SPHN</name>
<organism evidence="1 2">
    <name type="scientific">Sphingomonas ginkgonis</name>
    <dbReference type="NCBI Taxonomy" id="2315330"/>
    <lineage>
        <taxon>Bacteria</taxon>
        <taxon>Pseudomonadati</taxon>
        <taxon>Pseudomonadota</taxon>
        <taxon>Alphaproteobacteria</taxon>
        <taxon>Sphingomonadales</taxon>
        <taxon>Sphingomonadaceae</taxon>
        <taxon>Sphingomonas</taxon>
    </lineage>
</organism>
<keyword evidence="2" id="KW-1185">Reference proteome</keyword>
<dbReference type="InterPro" id="IPR039498">
    <property type="entry name" value="NTP_transf_5"/>
</dbReference>
<accession>A0A429V7Y0</accession>
<protein>
    <recommendedName>
        <fullName evidence="3">Nucleotidyltransferase family protein</fullName>
    </recommendedName>
</protein>
<evidence type="ECO:0008006" key="3">
    <source>
        <dbReference type="Google" id="ProtNLM"/>
    </source>
</evidence>
<sequence>MNARHPLRLLGAALRGQVPAGADWRSIVTVASRGWLAPALYLALSRHAKLGALDNAAAHYLELLHARNLERNRRLRRQLVEAAAALGAAGVEPVLLKGANHLFLARDEDLGARMLSDIDLSIRPAEAERASEALRELGYVPDHRGREWARVEDAATIELHARPSARAAPYLRDDLHSWSPPTARHGVQLRVPEPTARALHLIVHDMIKEGDLWTYRLDLRHLHDLYRLQVDGSSRVDWPRLARLLSDRVGRHALMVQIVALEDLFGVPIPQELAATVPAAAKLTYRRQLLATMPGPVGAVIRSAGRLSHSLALICGYSWQGSPALVRQVRRRFAPAAGSRI</sequence>
<dbReference type="Proteomes" id="UP000274661">
    <property type="component" value="Unassembled WGS sequence"/>
</dbReference>